<dbReference type="InterPro" id="IPR045055">
    <property type="entry name" value="DNA2/NAM7-like"/>
</dbReference>
<dbReference type="InterPro" id="IPR049468">
    <property type="entry name" value="Restrct_endonuc-II-like_dom"/>
</dbReference>
<comment type="caution">
    <text evidence="5">The sequence shown here is derived from an EMBL/GenBank/DDBJ whole genome shotgun (WGS) entry which is preliminary data.</text>
</comment>
<name>A0A430J9U4_9BACL</name>
<dbReference type="SUPFAM" id="SSF52980">
    <property type="entry name" value="Restriction endonuclease-like"/>
    <property type="match status" value="1"/>
</dbReference>
<dbReference type="Pfam" id="PF18741">
    <property type="entry name" value="MTES_1575"/>
    <property type="match status" value="1"/>
</dbReference>
<dbReference type="CDD" id="cd18808">
    <property type="entry name" value="SF1_C_Upf1"/>
    <property type="match status" value="1"/>
</dbReference>
<dbReference type="PANTHER" id="PTHR10887">
    <property type="entry name" value="DNA2/NAM7 HELICASE FAMILY"/>
    <property type="match status" value="1"/>
</dbReference>
<feature type="domain" description="DNA2/NAM7 helicase helicase" evidence="2">
    <location>
        <begin position="1335"/>
        <end position="1375"/>
    </location>
</feature>
<protein>
    <submittedName>
        <fullName evidence="5">DUF3320 domain-containing protein</fullName>
    </submittedName>
</protein>
<keyword evidence="6" id="KW-1185">Reference proteome</keyword>
<feature type="domain" description="Restriction endonuclease type II-like" evidence="4">
    <location>
        <begin position="1641"/>
        <end position="1735"/>
    </location>
</feature>
<evidence type="ECO:0000259" key="1">
    <source>
        <dbReference type="Pfam" id="PF11784"/>
    </source>
</evidence>
<dbReference type="GO" id="GO:0004386">
    <property type="term" value="F:helicase activity"/>
    <property type="evidence" value="ECO:0007669"/>
    <property type="project" value="InterPro"/>
</dbReference>
<dbReference type="FunFam" id="3.40.50.300:FF:002063">
    <property type="entry name" value="DNA helicase related protein"/>
    <property type="match status" value="1"/>
</dbReference>
<dbReference type="InterPro" id="IPR025103">
    <property type="entry name" value="DUF4011"/>
</dbReference>
<evidence type="ECO:0000259" key="4">
    <source>
        <dbReference type="Pfam" id="PF18741"/>
    </source>
</evidence>
<accession>A0A430J9U4</accession>
<dbReference type="InterPro" id="IPR041679">
    <property type="entry name" value="DNA2/NAM7-like_C"/>
</dbReference>
<evidence type="ECO:0000259" key="3">
    <source>
        <dbReference type="Pfam" id="PF13087"/>
    </source>
</evidence>
<reference evidence="5 6" key="1">
    <citation type="submission" date="2018-12" db="EMBL/GenBank/DDBJ databases">
        <title>Bacillus ochoae sp. nov., Paenibacillus whitsoniae sp. nov., Paenibacillus spiritus sp. nov. Isolated from the Mars Exploration Rover during spacecraft assembly.</title>
        <authorList>
            <person name="Seuylemezian A."/>
            <person name="Vaishampayan P."/>
        </authorList>
    </citation>
    <scope>NUCLEOTIDE SEQUENCE [LARGE SCALE GENOMIC DNA]</scope>
    <source>
        <strain evidence="5 6">MER 54</strain>
    </source>
</reference>
<feature type="domain" description="DNA2/NAM7 helicase helicase" evidence="2">
    <location>
        <begin position="678"/>
        <end position="741"/>
    </location>
</feature>
<dbReference type="Pfam" id="PF13087">
    <property type="entry name" value="AAA_12"/>
    <property type="match status" value="1"/>
</dbReference>
<sequence length="1967" mass="220403">MIERIGSYGWEYGDMEKKLSCEWLYSETVNYGMQQNHVPVIKRIVLTNTSQEEVRGITVKLTAEPEFAYEWTKNCDALPVGQSVDLGAIHLQMSASFLGALSERINGTLTLSIWQGESEIFQERGSISVLAFDEWSGLAILPEMTAAFVTPNHPEIAQVVRDAATILNKWSGSASFTAYQSKDPNRVRLQAAAIYAALQSRGIAYCVAPPSFEIIGQRVRLPEAIFQHRIGNCLDLSLLVAACLEAVGLHPLLVFTEGHAFVGVWLEEETFSESVQDDLSVVTKRIAPGINQICVLESTALVEGESISFDRAVTLAEAHLQDPGKFDCLIDIRRARAAAIRPLPLRTAAGDGWKSEEKDQRSMDTHAAPGLLDVLAKPHEVDALPPSTRQKQWERRLLDLTLRNSLLNFRLSKSSLPLITAQLGDLEDALADGEEFQLLAKPSDWEDNGRSANLYQSLNADHPLAGLLREEFTRKRLRADLPAAELDRRIVHIYRSAKTALEENGANTLYLAFGLLKWYESPLSEQPRYAPMVLIPVDIIRKSSRLGYVIRARDEEPQMNITLLEMLKQDFGIGIDGLDPLPRDEKGIALKQVFNVFRHALIHVARWDVEEAAYLGLFSFGQFVMWHDIRTRADKLAENKIVSSLMEGQLKWQEPSAGGSHPLDQDHPTSLAIPISADSSQLAAIRAASNGQSFVLHGPPGTGKSQTITNMIANALAQGKRVLFVAEKMAALSVVERRLEQIGLGSFCLELHSNKSTKKSVLDQLASAIETKRVPASGTWQSQADRLLQLRSELNGYVEALHRKSHFGLSVFEAISGYEKAGDGPDVVRFDDTTLDSLTPEKVVTWHDLTAQLHVAGAGCGNPYQHPWRDAHITDYTQTIKSSAELVLGRYMPRLAPLRSALHKLAETFKLDAARLDFNHIEVLVRFGSWVRQVPDMKAALLQSSDLEESLAKLQVAANQGRRRDQIREKVYAQFNAPELARLDAKMLLSEWSRLELQWFLPRWSGHNRIFKMMKGLVAPGKTLTKDGVKNALLEIVTWQEEEEKLRAWREQAAPWLGPELIWHEDGQWDEITEACKWAAQWQDLLERWFQNRSQANQARGHMAERIVQVRHDLVQQKFLADVQQSYHEIMADERELQELLQIQYDQLRSAPEAEDWCALMLEKAQLWSSHLDRLRDWSTWRRIRAQAEAADLLPLVQPYEQGVIATEQLQVAFERGLYKSAANYIIAREPSLRAFAGHLFEETISRFREADRHFAQLTQEELAARLSAKVPHMTQEAAQSSEAGILQRAIRSGGRNISIRKLFEQIPNLLPRLTPCMLMSPISVAQYLDPGGAKFDLVIFDEASQVPTAQAVGALARGHQAVIVGDPKQLPPTSFFSKSNTDAEEEDQALQDMESILDDCLALGMPERHLTWHYRSRHESLIAFSNAHYYENKLMTFPSPDEPVSSVAWHPVEGFYDRGRTKTNRAEAEAVIAEIIRRLKDPVLRASSMGVVTFSSIQQTLIEDMLDEALRQEPELELFIGQLPEPLFIKNLENVQGDERDIILFSVGYGPDAAGKVSLNFGPLNRQGGWRRLNVAVSRARYEMHVFSTLRAHHLNASRISAQGVLGLRAFLDYAEKGKQALPVGEASQGVHLVTDLHRSLSDELQALGYATDLSVGASGFRVDIGILDPEQQGQYVMGLLLDGPIYRNAESARDRDILREQVLRQLGWALYRVWSPDWWENKGSILRNIAQAIEKAKVNKTKAVPTVPVKQAMEKVQDGAVQKMESAPDYPPSVTTGEAQAYKACVLEAVSLGTEMFNADKYTDMILDQMNKVVQEEGPISRGLLAKRVLQAWGITRMGTKLDQRFTGLLAKLQLRTTETEGTLFYWPKSMEPQSYSMFRVSADESQRRSAEDLPAEEVAAAVKSVLASQISLPQEEVAKQVIRTLGYARSGSALEKAVKSGIHKAIELGYAFLDEQDRIVIKDR</sequence>
<dbReference type="InterPro" id="IPR047187">
    <property type="entry name" value="SF1_C_Upf1"/>
</dbReference>
<feature type="domain" description="DUF3320" evidence="1">
    <location>
        <begin position="1801"/>
        <end position="1845"/>
    </location>
</feature>
<feature type="domain" description="DNA2/NAM7 helicase-like C-terminal" evidence="3">
    <location>
        <begin position="1396"/>
        <end position="1588"/>
    </location>
</feature>
<dbReference type="Proteomes" id="UP000276128">
    <property type="component" value="Unassembled WGS sequence"/>
</dbReference>
<dbReference type="SUPFAM" id="SSF52540">
    <property type="entry name" value="P-loop containing nucleoside triphosphate hydrolases"/>
    <property type="match status" value="1"/>
</dbReference>
<dbReference type="EMBL" id="RXHU01000064">
    <property type="protein sequence ID" value="RTE07822.1"/>
    <property type="molecule type" value="Genomic_DNA"/>
</dbReference>
<organism evidence="5 6">
    <name type="scientific">Paenibacillus whitsoniae</name>
    <dbReference type="NCBI Taxonomy" id="2496558"/>
    <lineage>
        <taxon>Bacteria</taxon>
        <taxon>Bacillati</taxon>
        <taxon>Bacillota</taxon>
        <taxon>Bacilli</taxon>
        <taxon>Bacillales</taxon>
        <taxon>Paenibacillaceae</taxon>
        <taxon>Paenibacillus</taxon>
    </lineage>
</organism>
<dbReference type="Gene3D" id="3.40.960.10">
    <property type="entry name" value="VSR Endonuclease"/>
    <property type="match status" value="1"/>
</dbReference>
<evidence type="ECO:0000313" key="5">
    <source>
        <dbReference type="EMBL" id="RTE07822.1"/>
    </source>
</evidence>
<dbReference type="InterPro" id="IPR041677">
    <property type="entry name" value="DNA2/NAM7_AAA_11"/>
</dbReference>
<proteinExistence type="predicted"/>
<dbReference type="Pfam" id="PF11784">
    <property type="entry name" value="DUF3320"/>
    <property type="match status" value="1"/>
</dbReference>
<gene>
    <name evidence="5" type="ORF">EJQ19_20470</name>
</gene>
<dbReference type="OrthoDB" id="9757917at2"/>
<dbReference type="PANTHER" id="PTHR10887:SF530">
    <property type="entry name" value="SUPERFAMILY I DNA HELICASES"/>
    <property type="match status" value="1"/>
</dbReference>
<dbReference type="Pfam" id="PF13195">
    <property type="entry name" value="DUF4011"/>
    <property type="match status" value="1"/>
</dbReference>
<dbReference type="Gene3D" id="3.40.50.300">
    <property type="entry name" value="P-loop containing nucleotide triphosphate hydrolases"/>
    <property type="match status" value="3"/>
</dbReference>
<evidence type="ECO:0000259" key="2">
    <source>
        <dbReference type="Pfam" id="PF13086"/>
    </source>
</evidence>
<dbReference type="InterPro" id="IPR021754">
    <property type="entry name" value="DUF3320"/>
</dbReference>
<dbReference type="Pfam" id="PF13086">
    <property type="entry name" value="AAA_11"/>
    <property type="match status" value="2"/>
</dbReference>
<evidence type="ECO:0000313" key="6">
    <source>
        <dbReference type="Proteomes" id="UP000276128"/>
    </source>
</evidence>
<dbReference type="InterPro" id="IPR027417">
    <property type="entry name" value="P-loop_NTPase"/>
</dbReference>
<dbReference type="InterPro" id="IPR011335">
    <property type="entry name" value="Restrct_endonuc-II-like"/>
</dbReference>